<comment type="caution">
    <text evidence="2">The sequence shown here is derived from an EMBL/GenBank/DDBJ whole genome shotgun (WGS) entry which is preliminary data.</text>
</comment>
<evidence type="ECO:0000259" key="1">
    <source>
        <dbReference type="Pfam" id="PF11738"/>
    </source>
</evidence>
<dbReference type="RefSeq" id="WP_380025513.1">
    <property type="nucleotide sequence ID" value="NZ_JBHSHC010000078.1"/>
</dbReference>
<keyword evidence="3" id="KW-1185">Reference proteome</keyword>
<evidence type="ECO:0000313" key="3">
    <source>
        <dbReference type="Proteomes" id="UP001596002"/>
    </source>
</evidence>
<dbReference type="EMBL" id="JBHSHC010000078">
    <property type="protein sequence ID" value="MFC4767592.1"/>
    <property type="molecule type" value="Genomic_DNA"/>
</dbReference>
<sequence>MPTCRLPVSIQTVPIRVANVLVYYPRVEGLTDPTVQEKINNTIFQQVYALLTEQGYGQHPNIEMRGFYEIKTNERGILSLTLSNYAYIPRHAHGLTIIKSLTLDVQTGKVYELKELFKPNSAYVQRISDIIRKQIKKRDLPLLGEFKSIRPDQDFYMADKALVVYFQLYEITPYYVGLPMFPISVYDLQDILDENGPLGKMLPSE</sequence>
<organism evidence="2 3">
    <name type="scientific">Effusibacillus consociatus</name>
    <dbReference type="NCBI Taxonomy" id="1117041"/>
    <lineage>
        <taxon>Bacteria</taxon>
        <taxon>Bacillati</taxon>
        <taxon>Bacillota</taxon>
        <taxon>Bacilli</taxon>
        <taxon>Bacillales</taxon>
        <taxon>Alicyclobacillaceae</taxon>
        <taxon>Effusibacillus</taxon>
    </lineage>
</organism>
<dbReference type="Proteomes" id="UP001596002">
    <property type="component" value="Unassembled WGS sequence"/>
</dbReference>
<evidence type="ECO:0000313" key="2">
    <source>
        <dbReference type="EMBL" id="MFC4767592.1"/>
    </source>
</evidence>
<dbReference type="Gene3D" id="3.30.565.40">
    <property type="entry name" value="Fervidobacterium nodosum Rt17-B1 like"/>
    <property type="match status" value="1"/>
</dbReference>
<dbReference type="Gene3D" id="3.90.640.20">
    <property type="entry name" value="Heat-shock cognate protein, ATPase"/>
    <property type="match status" value="1"/>
</dbReference>
<proteinExistence type="predicted"/>
<gene>
    <name evidence="2" type="ORF">ACFO8Q_09485</name>
</gene>
<dbReference type="InterPro" id="IPR037126">
    <property type="entry name" value="PdaC/RsiV-like_sf"/>
</dbReference>
<dbReference type="InterPro" id="IPR021729">
    <property type="entry name" value="DUF3298"/>
</dbReference>
<feature type="domain" description="DUF3298" evidence="1">
    <location>
        <begin position="114"/>
        <end position="184"/>
    </location>
</feature>
<accession>A0ABV9Q4K2</accession>
<protein>
    <submittedName>
        <fullName evidence="2">DUF3298 domain-containing protein</fullName>
    </submittedName>
</protein>
<dbReference type="Pfam" id="PF11738">
    <property type="entry name" value="DUF3298"/>
    <property type="match status" value="1"/>
</dbReference>
<name>A0ABV9Q4K2_9BACL</name>
<reference evidence="3" key="1">
    <citation type="journal article" date="2019" name="Int. J. Syst. Evol. Microbiol.">
        <title>The Global Catalogue of Microorganisms (GCM) 10K type strain sequencing project: providing services to taxonomists for standard genome sequencing and annotation.</title>
        <authorList>
            <consortium name="The Broad Institute Genomics Platform"/>
            <consortium name="The Broad Institute Genome Sequencing Center for Infectious Disease"/>
            <person name="Wu L."/>
            <person name="Ma J."/>
        </authorList>
    </citation>
    <scope>NUCLEOTIDE SEQUENCE [LARGE SCALE GENOMIC DNA]</scope>
    <source>
        <strain evidence="3">WYCCWR 12678</strain>
    </source>
</reference>